<evidence type="ECO:0000256" key="4">
    <source>
        <dbReference type="ARBA" id="ARBA00022840"/>
    </source>
</evidence>
<dbReference type="Pfam" id="PF13091">
    <property type="entry name" value="PLDc_2"/>
    <property type="match status" value="1"/>
</dbReference>
<feature type="region of interest" description="Disordered" evidence="5">
    <location>
        <begin position="1158"/>
        <end position="1200"/>
    </location>
</feature>
<dbReference type="Proteomes" id="UP000475545">
    <property type="component" value="Unassembled WGS sequence"/>
</dbReference>
<evidence type="ECO:0000313" key="8">
    <source>
        <dbReference type="EMBL" id="MXP20271.1"/>
    </source>
</evidence>
<dbReference type="InterPro" id="IPR014001">
    <property type="entry name" value="Helicase_ATP-bd"/>
</dbReference>
<feature type="region of interest" description="Disordered" evidence="5">
    <location>
        <begin position="1"/>
        <end position="23"/>
    </location>
</feature>
<dbReference type="InterPro" id="IPR036388">
    <property type="entry name" value="WH-like_DNA-bd_sf"/>
</dbReference>
<protein>
    <submittedName>
        <fullName evidence="8">DEAD/DEAH box helicase</fullName>
    </submittedName>
</protein>
<dbReference type="PROSITE" id="PS51194">
    <property type="entry name" value="HELICASE_CTER"/>
    <property type="match status" value="1"/>
</dbReference>
<feature type="domain" description="Helicase C-terminal" evidence="7">
    <location>
        <begin position="432"/>
        <end position="605"/>
    </location>
</feature>
<dbReference type="SUPFAM" id="SSF46785">
    <property type="entry name" value="Winged helix' DNA-binding domain"/>
    <property type="match status" value="1"/>
</dbReference>
<dbReference type="SMART" id="SM00490">
    <property type="entry name" value="HELICc"/>
    <property type="match status" value="1"/>
</dbReference>
<dbReference type="Pfam" id="PF00271">
    <property type="entry name" value="Helicase_C"/>
    <property type="match status" value="1"/>
</dbReference>
<dbReference type="InterPro" id="IPR027417">
    <property type="entry name" value="P-loop_NTPase"/>
</dbReference>
<evidence type="ECO:0000313" key="9">
    <source>
        <dbReference type="Proteomes" id="UP000475545"/>
    </source>
</evidence>
<evidence type="ECO:0000256" key="2">
    <source>
        <dbReference type="ARBA" id="ARBA00022801"/>
    </source>
</evidence>
<evidence type="ECO:0000259" key="6">
    <source>
        <dbReference type="PROSITE" id="PS51192"/>
    </source>
</evidence>
<dbReference type="InterPro" id="IPR011545">
    <property type="entry name" value="DEAD/DEAH_box_helicase_dom"/>
</dbReference>
<dbReference type="SMART" id="SM00487">
    <property type="entry name" value="DEXDc"/>
    <property type="match status" value="1"/>
</dbReference>
<feature type="domain" description="Helicase ATP-binding" evidence="6">
    <location>
        <begin position="233"/>
        <end position="402"/>
    </location>
</feature>
<dbReference type="AlphaFoldDB" id="A0A6L7GM01"/>
<proteinExistence type="predicted"/>
<evidence type="ECO:0000256" key="1">
    <source>
        <dbReference type="ARBA" id="ARBA00022741"/>
    </source>
</evidence>
<dbReference type="GO" id="GO:0003676">
    <property type="term" value="F:nucleic acid binding"/>
    <property type="evidence" value="ECO:0007669"/>
    <property type="project" value="InterPro"/>
</dbReference>
<reference evidence="8 9" key="1">
    <citation type="submission" date="2019-11" db="EMBL/GenBank/DDBJ databases">
        <title>Gordonia sp. nov., a novel actinobacterium isolated from mangrove soil in Hainan.</title>
        <authorList>
            <person name="Huang X."/>
            <person name="Xie Y."/>
            <person name="Chu X."/>
            <person name="Xiao K."/>
        </authorList>
    </citation>
    <scope>NUCLEOTIDE SEQUENCE [LARGE SCALE GENOMIC DNA]</scope>
    <source>
        <strain evidence="8 9">HNM0687</strain>
    </source>
</reference>
<keyword evidence="4" id="KW-0067">ATP-binding</keyword>
<evidence type="ECO:0000256" key="3">
    <source>
        <dbReference type="ARBA" id="ARBA00022806"/>
    </source>
</evidence>
<name>A0A6L7GM01_9ACTN</name>
<keyword evidence="2" id="KW-0378">Hydrolase</keyword>
<dbReference type="PROSITE" id="PS51192">
    <property type="entry name" value="HELICASE_ATP_BIND_1"/>
    <property type="match status" value="1"/>
</dbReference>
<feature type="compositionally biased region" description="Low complexity" evidence="5">
    <location>
        <begin position="1187"/>
        <end position="1200"/>
    </location>
</feature>
<dbReference type="Pfam" id="PF00270">
    <property type="entry name" value="DEAD"/>
    <property type="match status" value="1"/>
</dbReference>
<accession>A0A6L7GM01</accession>
<dbReference type="PANTHER" id="PTHR47961">
    <property type="entry name" value="DNA POLYMERASE THETA, PUTATIVE (AFU_ORTHOLOGUE AFUA_1G05260)-RELATED"/>
    <property type="match status" value="1"/>
</dbReference>
<dbReference type="Gene3D" id="1.10.10.10">
    <property type="entry name" value="Winged helix-like DNA-binding domain superfamily/Winged helix DNA-binding domain"/>
    <property type="match status" value="1"/>
</dbReference>
<dbReference type="SUPFAM" id="SSF52540">
    <property type="entry name" value="P-loop containing nucleoside triphosphate hydrolases"/>
    <property type="match status" value="1"/>
</dbReference>
<sequence length="1200" mass="130129">MRWIRHKNLPPMSQCDTSTARRRPQPAIAFPSRPHFNEQRVNTGGVVVSEYVDSYSTESGIEGALYRTLRSFLGSAQQRLWIKVPWWDASPHATTLLDDTIAAHRRHVDVLILARPEASNDAALRRLRSAGIRVVAVRNLHEKVVLADDRVLNHSTNFTRKELEVNENSGTVHTTPRLVDAFVAGFDLMADNQDRTASGEETWTPTATLIPPTLLPYLDRFDQLNPLQSKSVPAVLNTSGHVMVVAPTSSGKTLIGEVAALRSILLEHRPAVWLLPARALAAEVAATAARWRDHGIASIELTGETNMSSDRIRTAQLWVATTEKFESLYRRSSLRSFLDTVGCLIVDEVHLVGDHERGATLESLLARLRASADRTRIVALSATAANAQELADWFNAQLITVDWRPTRLITQFVTYDSTPGKPWDDEDAKDEALTDLLHELSDDDASGTGSVLIFCGSKNAVRRTAGQLAGVRYRGVDDDTLVEQTFAKGVGIHFRDAPKSQRALASFNARQIDTLVATSGLSTGVNTPARSVIIRDLTLGISELETSQAQQMLGRAGRAGHESEGFGFILVPHSEELAWRSRLVTGYRVDSRLIDKLADALLAEILLGSITRRADAQLWYEGTFAYAQNNRRRDLDGVLDHLITHQLVTDADDTLTVTDLGALTTRLMVGVDAASNLHSRLAALPTPTDATEAEQLILAAIANSVPALRDWPVNPKPYGQWVDDTLATAPTLNRRLDIEFGSQFCAAAAVAALNSPDRLRVSGAMSRSELIRAIDALPRYLGWIAALGHIGIGSWQPVVAGDLARRLTWWQLTPHPQRGSGRLLWFLEQLQDEEARRKRVPLLWRRARGADFTNPNGINSPPRGVDLPRNDFEHLVGSRAHLALGPADGIDLPLDASPPEATLAIISNDGANRATLRTHTVPRNVELPMPRSARATVLAADVILFSRRGDVAYQNAVVDLPQTGVVDASSAVDDARELIGRLSPPTAVVAAPGRVRSMVQGKRKRLLSDLLPQITPEPQLLPVAEALSGNADDDETRVITLRAALEELLSIDASAASAPRPAAAVLKAGRATPREFECVLLALAGALDIEVGAAVTDHGHLVALVNAGGGWRTATPLDDGHVISKPLFPDKLPPIMSPLGLVPAKPSEPARPLFGWLAEFTPGSGEPQSSSSRRSAARTDIEHVSAADHANAAPAPSTTT</sequence>
<organism evidence="8 9">
    <name type="scientific">Gordonia mangrovi</name>
    <dbReference type="NCBI Taxonomy" id="2665643"/>
    <lineage>
        <taxon>Bacteria</taxon>
        <taxon>Bacillati</taxon>
        <taxon>Actinomycetota</taxon>
        <taxon>Actinomycetes</taxon>
        <taxon>Mycobacteriales</taxon>
        <taxon>Gordoniaceae</taxon>
        <taxon>Gordonia</taxon>
    </lineage>
</organism>
<dbReference type="GO" id="GO:0004386">
    <property type="term" value="F:helicase activity"/>
    <property type="evidence" value="ECO:0007669"/>
    <property type="project" value="UniProtKB-KW"/>
</dbReference>
<comment type="caution">
    <text evidence="8">The sequence shown here is derived from an EMBL/GenBank/DDBJ whole genome shotgun (WGS) entry which is preliminary data.</text>
</comment>
<dbReference type="EMBL" id="WMBR01000001">
    <property type="protein sequence ID" value="MXP20271.1"/>
    <property type="molecule type" value="Genomic_DNA"/>
</dbReference>
<dbReference type="InterPro" id="IPR036390">
    <property type="entry name" value="WH_DNA-bd_sf"/>
</dbReference>
<keyword evidence="9" id="KW-1185">Reference proteome</keyword>
<dbReference type="InterPro" id="IPR050474">
    <property type="entry name" value="Hel308_SKI2-like"/>
</dbReference>
<gene>
    <name evidence="8" type="ORF">GIY30_02715</name>
</gene>
<feature type="compositionally biased region" description="Basic and acidic residues" evidence="5">
    <location>
        <begin position="1177"/>
        <end position="1186"/>
    </location>
</feature>
<evidence type="ECO:0000259" key="7">
    <source>
        <dbReference type="PROSITE" id="PS51194"/>
    </source>
</evidence>
<evidence type="ECO:0000256" key="5">
    <source>
        <dbReference type="SAM" id="MobiDB-lite"/>
    </source>
</evidence>
<dbReference type="GO" id="GO:0016787">
    <property type="term" value="F:hydrolase activity"/>
    <property type="evidence" value="ECO:0007669"/>
    <property type="project" value="UniProtKB-KW"/>
</dbReference>
<keyword evidence="3 8" id="KW-0347">Helicase</keyword>
<dbReference type="InterPro" id="IPR001650">
    <property type="entry name" value="Helicase_C-like"/>
</dbReference>
<dbReference type="Gene3D" id="3.30.870.10">
    <property type="entry name" value="Endonuclease Chain A"/>
    <property type="match status" value="1"/>
</dbReference>
<dbReference type="InterPro" id="IPR025202">
    <property type="entry name" value="PLD-like_dom"/>
</dbReference>
<dbReference type="PANTHER" id="PTHR47961:SF6">
    <property type="entry name" value="DNA-DIRECTED DNA POLYMERASE"/>
    <property type="match status" value="1"/>
</dbReference>
<dbReference type="Gene3D" id="3.40.50.300">
    <property type="entry name" value="P-loop containing nucleotide triphosphate hydrolases"/>
    <property type="match status" value="2"/>
</dbReference>
<dbReference type="SUPFAM" id="SSF56024">
    <property type="entry name" value="Phospholipase D/nuclease"/>
    <property type="match status" value="1"/>
</dbReference>
<keyword evidence="1" id="KW-0547">Nucleotide-binding</keyword>
<dbReference type="GO" id="GO:0005524">
    <property type="term" value="F:ATP binding"/>
    <property type="evidence" value="ECO:0007669"/>
    <property type="project" value="UniProtKB-KW"/>
</dbReference>